<evidence type="ECO:0000256" key="1">
    <source>
        <dbReference type="ARBA" id="ARBA00004651"/>
    </source>
</evidence>
<dbReference type="InterPro" id="IPR000715">
    <property type="entry name" value="Glycosyl_transferase_4"/>
</dbReference>
<dbReference type="CDD" id="cd06853">
    <property type="entry name" value="GT_WecA_like"/>
    <property type="match status" value="1"/>
</dbReference>
<dbReference type="Pfam" id="PF00953">
    <property type="entry name" value="Glycos_transf_4"/>
    <property type="match status" value="1"/>
</dbReference>
<name>A0A927GWB7_9GAMM</name>
<comment type="subcellular location">
    <subcellularLocation>
        <location evidence="1">Cell membrane</location>
        <topology evidence="1">Multi-pass membrane protein</topology>
    </subcellularLocation>
</comment>
<feature type="transmembrane region" description="Helical" evidence="8">
    <location>
        <begin position="6"/>
        <end position="26"/>
    </location>
</feature>
<dbReference type="EMBL" id="JACXLD010000005">
    <property type="protein sequence ID" value="MBD2859280.1"/>
    <property type="molecule type" value="Genomic_DNA"/>
</dbReference>
<feature type="transmembrane region" description="Helical" evidence="8">
    <location>
        <begin position="156"/>
        <end position="174"/>
    </location>
</feature>
<protein>
    <submittedName>
        <fullName evidence="9">Undecaprenyl/decaprenyl-phosphate alpha-N-acetylglucosaminyl 1-phosphate transferase</fullName>
    </submittedName>
</protein>
<keyword evidence="5 8" id="KW-1133">Transmembrane helix</keyword>
<feature type="transmembrane region" description="Helical" evidence="8">
    <location>
        <begin position="70"/>
        <end position="87"/>
    </location>
</feature>
<feature type="transmembrane region" description="Helical" evidence="8">
    <location>
        <begin position="99"/>
        <end position="117"/>
    </location>
</feature>
<keyword evidence="3 9" id="KW-0808">Transferase</keyword>
<keyword evidence="10" id="KW-1185">Reference proteome</keyword>
<reference evidence="9" key="1">
    <citation type="submission" date="2020-09" db="EMBL/GenBank/DDBJ databases">
        <authorList>
            <person name="Yoon J.-W."/>
        </authorList>
    </citation>
    <scope>NUCLEOTIDE SEQUENCE</scope>
    <source>
        <strain evidence="9">KMU-158</strain>
    </source>
</reference>
<dbReference type="GO" id="GO:0009103">
    <property type="term" value="P:lipopolysaccharide biosynthetic process"/>
    <property type="evidence" value="ECO:0007669"/>
    <property type="project" value="TreeGrafter"/>
</dbReference>
<dbReference type="InterPro" id="IPR018480">
    <property type="entry name" value="PNAcMuramoyl-5peptid_Trfase_CS"/>
</dbReference>
<feature type="binding site" evidence="7">
    <location>
        <position position="216"/>
    </location>
    <ligand>
        <name>Mg(2+)</name>
        <dbReference type="ChEBI" id="CHEBI:18420"/>
    </ligand>
</feature>
<dbReference type="GO" id="GO:0005886">
    <property type="term" value="C:plasma membrane"/>
    <property type="evidence" value="ECO:0007669"/>
    <property type="project" value="UniProtKB-SubCell"/>
</dbReference>
<dbReference type="AlphaFoldDB" id="A0A927GWB7"/>
<dbReference type="GO" id="GO:0046872">
    <property type="term" value="F:metal ion binding"/>
    <property type="evidence" value="ECO:0007669"/>
    <property type="project" value="UniProtKB-KW"/>
</dbReference>
<evidence type="ECO:0000256" key="5">
    <source>
        <dbReference type="ARBA" id="ARBA00022989"/>
    </source>
</evidence>
<keyword evidence="7" id="KW-0460">Magnesium</keyword>
<dbReference type="GO" id="GO:0016780">
    <property type="term" value="F:phosphotransferase activity, for other substituted phosphate groups"/>
    <property type="evidence" value="ECO:0007669"/>
    <property type="project" value="InterPro"/>
</dbReference>
<feature type="transmembrane region" description="Helical" evidence="8">
    <location>
        <begin position="292"/>
        <end position="311"/>
    </location>
</feature>
<feature type="binding site" evidence="7">
    <location>
        <position position="151"/>
    </location>
    <ligand>
        <name>Mg(2+)</name>
        <dbReference type="ChEBI" id="CHEBI:18420"/>
    </ligand>
</feature>
<evidence type="ECO:0000256" key="2">
    <source>
        <dbReference type="ARBA" id="ARBA00022475"/>
    </source>
</evidence>
<dbReference type="GO" id="GO:0044038">
    <property type="term" value="P:cell wall macromolecule biosynthetic process"/>
    <property type="evidence" value="ECO:0007669"/>
    <property type="project" value="TreeGrafter"/>
</dbReference>
<feature type="transmembrane region" description="Helical" evidence="8">
    <location>
        <begin position="317"/>
        <end position="335"/>
    </location>
</feature>
<dbReference type="GO" id="GO:0071555">
    <property type="term" value="P:cell wall organization"/>
    <property type="evidence" value="ECO:0007669"/>
    <property type="project" value="TreeGrafter"/>
</dbReference>
<keyword evidence="7" id="KW-0479">Metal-binding</keyword>
<feature type="transmembrane region" description="Helical" evidence="8">
    <location>
        <begin position="47"/>
        <end position="64"/>
    </location>
</feature>
<comment type="caution">
    <text evidence="9">The sequence shown here is derived from an EMBL/GenBank/DDBJ whole genome shotgun (WGS) entry which is preliminary data.</text>
</comment>
<feature type="transmembrane region" description="Helical" evidence="8">
    <location>
        <begin position="243"/>
        <end position="260"/>
    </location>
</feature>
<gene>
    <name evidence="9" type="ORF">IB286_09695</name>
</gene>
<dbReference type="Proteomes" id="UP000610558">
    <property type="component" value="Unassembled WGS sequence"/>
</dbReference>
<organism evidence="9 10">
    <name type="scientific">Spongiibacter pelagi</name>
    <dbReference type="NCBI Taxonomy" id="2760804"/>
    <lineage>
        <taxon>Bacteria</taxon>
        <taxon>Pseudomonadati</taxon>
        <taxon>Pseudomonadota</taxon>
        <taxon>Gammaproteobacteria</taxon>
        <taxon>Cellvibrionales</taxon>
        <taxon>Spongiibacteraceae</taxon>
        <taxon>Spongiibacter</taxon>
    </lineage>
</organism>
<evidence type="ECO:0000256" key="7">
    <source>
        <dbReference type="PIRSR" id="PIRSR600715-1"/>
    </source>
</evidence>
<feature type="transmembrane region" description="Helical" evidence="8">
    <location>
        <begin position="123"/>
        <end position="144"/>
    </location>
</feature>
<evidence type="ECO:0000256" key="4">
    <source>
        <dbReference type="ARBA" id="ARBA00022692"/>
    </source>
</evidence>
<comment type="cofactor">
    <cofactor evidence="7">
        <name>Mg(2+)</name>
        <dbReference type="ChEBI" id="CHEBI:18420"/>
    </cofactor>
</comment>
<evidence type="ECO:0000256" key="8">
    <source>
        <dbReference type="SAM" id="Phobius"/>
    </source>
</evidence>
<keyword evidence="2" id="KW-1003">Cell membrane</keyword>
<evidence type="ECO:0000313" key="10">
    <source>
        <dbReference type="Proteomes" id="UP000610558"/>
    </source>
</evidence>
<dbReference type="PANTHER" id="PTHR22926:SF3">
    <property type="entry name" value="UNDECAPRENYL-PHOSPHATE ALPHA-N-ACETYLGLUCOSAMINYL 1-PHOSPHATE TRANSFERASE"/>
    <property type="match status" value="1"/>
</dbReference>
<proteinExistence type="predicted"/>
<dbReference type="PANTHER" id="PTHR22926">
    <property type="entry name" value="PHOSPHO-N-ACETYLMURAMOYL-PENTAPEPTIDE-TRANSFERASE"/>
    <property type="match status" value="1"/>
</dbReference>
<keyword evidence="4 8" id="KW-0812">Transmembrane</keyword>
<keyword evidence="6 8" id="KW-0472">Membrane</keyword>
<evidence type="ECO:0000313" key="9">
    <source>
        <dbReference type="EMBL" id="MBD2859280.1"/>
    </source>
</evidence>
<accession>A0A927GWB7</accession>
<feature type="transmembrane region" description="Helical" evidence="8">
    <location>
        <begin position="180"/>
        <end position="200"/>
    </location>
</feature>
<feature type="transmembrane region" description="Helical" evidence="8">
    <location>
        <begin position="212"/>
        <end position="231"/>
    </location>
</feature>
<evidence type="ECO:0000256" key="6">
    <source>
        <dbReference type="ARBA" id="ARBA00023136"/>
    </source>
</evidence>
<dbReference type="RefSeq" id="WP_190764984.1">
    <property type="nucleotide sequence ID" value="NZ_JACXLD010000005.1"/>
</dbReference>
<dbReference type="PROSITE" id="PS01348">
    <property type="entry name" value="MRAY_2"/>
    <property type="match status" value="1"/>
</dbReference>
<evidence type="ECO:0000256" key="3">
    <source>
        <dbReference type="ARBA" id="ARBA00022679"/>
    </source>
</evidence>
<sequence>MEDILLAGLIAFSLCSLLLKGLIRFAPDLKLMDTPGGRKQHLESTPLVGGLAISLSLTTVLLWPEFRNSQLVWLAPPLLILILIGLHDDRNDSSPRFRFFAQILAAVFTILGTGTAITHLGDLFGQGLVSLGLLSIPVTVFAILSAINAFNMSDGLDGLAGGLTLIPLIILTSLAAKHGLFAEATLGCTLSSATVAFLLVNYRFPWTNRAQTFLGDTGSMVLGFCVAWLLISLSESGAISPVTALYLIAFPLIDTAAVLVRRKLADRPLTSPGRDHFHHILRNADFSVRQTVAIIHTAALLMAGVGLSLSKLGVNELSAFLIFICVLGFFVWLNLPKSRSVPTPRIELVIAKVKSRAQ</sequence>